<keyword evidence="6 8" id="KW-1133">Transmembrane helix</keyword>
<evidence type="ECO:0000256" key="7">
    <source>
        <dbReference type="ARBA" id="ARBA00023136"/>
    </source>
</evidence>
<keyword evidence="7 8" id="KW-0472">Membrane</keyword>
<dbReference type="PANTHER" id="PTHR43337:SF11">
    <property type="entry name" value="GUANINE_HYPOXANTHINE PERMEASE PBUG"/>
    <property type="match status" value="1"/>
</dbReference>
<dbReference type="AlphaFoldDB" id="A0A0R2LHD3"/>
<feature type="transmembrane region" description="Helical" evidence="9">
    <location>
        <begin position="62"/>
        <end position="81"/>
    </location>
</feature>
<feature type="transmembrane region" description="Helical" evidence="9">
    <location>
        <begin position="144"/>
        <end position="163"/>
    </location>
</feature>
<proteinExistence type="inferred from homology"/>
<feature type="transmembrane region" description="Helical" evidence="9">
    <location>
        <begin position="297"/>
        <end position="319"/>
    </location>
</feature>
<feature type="transmembrane region" description="Helical" evidence="9">
    <location>
        <begin position="387"/>
        <end position="416"/>
    </location>
</feature>
<keyword evidence="4 8" id="KW-1003">Cell membrane</keyword>
<evidence type="ECO:0000256" key="6">
    <source>
        <dbReference type="ARBA" id="ARBA00022989"/>
    </source>
</evidence>
<evidence type="ECO:0000256" key="8">
    <source>
        <dbReference type="PIRNR" id="PIRNR005353"/>
    </source>
</evidence>
<dbReference type="InterPro" id="IPR026033">
    <property type="entry name" value="Azg-like_bact_archaea"/>
</dbReference>
<dbReference type="InterPro" id="IPR045018">
    <property type="entry name" value="Azg-like"/>
</dbReference>
<organism evidence="10 11">
    <name type="scientific">Ligilactobacillus pobuzihii</name>
    <dbReference type="NCBI Taxonomy" id="449659"/>
    <lineage>
        <taxon>Bacteria</taxon>
        <taxon>Bacillati</taxon>
        <taxon>Bacillota</taxon>
        <taxon>Bacilli</taxon>
        <taxon>Lactobacillales</taxon>
        <taxon>Lactobacillaceae</taxon>
        <taxon>Ligilactobacillus</taxon>
    </lineage>
</organism>
<evidence type="ECO:0000256" key="2">
    <source>
        <dbReference type="ARBA" id="ARBA00005697"/>
    </source>
</evidence>
<dbReference type="Pfam" id="PF00860">
    <property type="entry name" value="Xan_ur_permease"/>
    <property type="match status" value="1"/>
</dbReference>
<dbReference type="GO" id="GO:0005345">
    <property type="term" value="F:purine nucleobase transmembrane transporter activity"/>
    <property type="evidence" value="ECO:0007669"/>
    <property type="project" value="TreeGrafter"/>
</dbReference>
<evidence type="ECO:0000256" key="9">
    <source>
        <dbReference type="SAM" id="Phobius"/>
    </source>
</evidence>
<comment type="similarity">
    <text evidence="2 8">Belongs to the nucleobase:cation symporter-2 (NCS2) (TC 2.A.40) family. Azg-like subfamily.</text>
</comment>
<dbReference type="GO" id="GO:0005886">
    <property type="term" value="C:plasma membrane"/>
    <property type="evidence" value="ECO:0007669"/>
    <property type="project" value="UniProtKB-SubCell"/>
</dbReference>
<comment type="caution">
    <text evidence="10">The sequence shown here is derived from an EMBL/GenBank/DDBJ whole genome shotgun (WGS) entry which is preliminary data.</text>
</comment>
<accession>A0A0R2LHD3</accession>
<dbReference type="OrthoDB" id="9808458at2"/>
<feature type="transmembrane region" description="Helical" evidence="9">
    <location>
        <begin position="207"/>
        <end position="234"/>
    </location>
</feature>
<keyword evidence="3 8" id="KW-0813">Transport</keyword>
<keyword evidence="11" id="KW-1185">Reference proteome</keyword>
<feature type="transmembrane region" description="Helical" evidence="9">
    <location>
        <begin position="183"/>
        <end position="200"/>
    </location>
</feature>
<evidence type="ECO:0000313" key="10">
    <source>
        <dbReference type="EMBL" id="KRN99462.1"/>
    </source>
</evidence>
<feature type="transmembrane region" description="Helical" evidence="9">
    <location>
        <begin position="428"/>
        <end position="447"/>
    </location>
</feature>
<name>A0A0R2LHD3_9LACO</name>
<dbReference type="EMBL" id="JQCN01000031">
    <property type="protein sequence ID" value="KRN99462.1"/>
    <property type="molecule type" value="Genomic_DNA"/>
</dbReference>
<dbReference type="PANTHER" id="PTHR43337">
    <property type="entry name" value="XANTHINE/URACIL PERMEASE C887.17-RELATED"/>
    <property type="match status" value="1"/>
</dbReference>
<feature type="transmembrane region" description="Helical" evidence="9">
    <location>
        <begin position="32"/>
        <end position="56"/>
    </location>
</feature>
<dbReference type="InterPro" id="IPR006043">
    <property type="entry name" value="NCS2"/>
</dbReference>
<dbReference type="Proteomes" id="UP000051886">
    <property type="component" value="Unassembled WGS sequence"/>
</dbReference>
<dbReference type="STRING" id="449659.IV66_GL001465"/>
<gene>
    <name evidence="10" type="ORF">IV66_GL001465</name>
</gene>
<reference evidence="10 11" key="1">
    <citation type="journal article" date="2015" name="Genome Announc.">
        <title>Expanding the biotechnology potential of lactobacilli through comparative genomics of 213 strains and associated genera.</title>
        <authorList>
            <person name="Sun Z."/>
            <person name="Harris H.M."/>
            <person name="McCann A."/>
            <person name="Guo C."/>
            <person name="Argimon S."/>
            <person name="Zhang W."/>
            <person name="Yang X."/>
            <person name="Jeffery I.B."/>
            <person name="Cooney J.C."/>
            <person name="Kagawa T.F."/>
            <person name="Liu W."/>
            <person name="Song Y."/>
            <person name="Salvetti E."/>
            <person name="Wrobel A."/>
            <person name="Rasinkangas P."/>
            <person name="Parkhill J."/>
            <person name="Rea M.C."/>
            <person name="O'Sullivan O."/>
            <person name="Ritari J."/>
            <person name="Douillard F.P."/>
            <person name="Paul Ross R."/>
            <person name="Yang R."/>
            <person name="Briner A.E."/>
            <person name="Felis G.E."/>
            <person name="de Vos W.M."/>
            <person name="Barrangou R."/>
            <person name="Klaenhammer T.R."/>
            <person name="Caufield P.W."/>
            <person name="Cui Y."/>
            <person name="Zhang H."/>
            <person name="O'Toole P.W."/>
        </authorList>
    </citation>
    <scope>NUCLEOTIDE SEQUENCE [LARGE SCALE GENOMIC DNA]</scope>
    <source>
        <strain evidence="10 11">NBRC 103219</strain>
    </source>
</reference>
<evidence type="ECO:0000256" key="4">
    <source>
        <dbReference type="ARBA" id="ARBA00022475"/>
    </source>
</evidence>
<evidence type="ECO:0000256" key="1">
    <source>
        <dbReference type="ARBA" id="ARBA00004651"/>
    </source>
</evidence>
<evidence type="ECO:0000313" key="11">
    <source>
        <dbReference type="Proteomes" id="UP000051886"/>
    </source>
</evidence>
<dbReference type="PATRIC" id="fig|449659.4.peg.1487"/>
<dbReference type="RefSeq" id="WP_056936321.1">
    <property type="nucleotide sequence ID" value="NZ_BJYB01000034.1"/>
</dbReference>
<evidence type="ECO:0000256" key="5">
    <source>
        <dbReference type="ARBA" id="ARBA00022692"/>
    </source>
</evidence>
<comment type="subcellular location">
    <subcellularLocation>
        <location evidence="1 8">Cell membrane</location>
        <topology evidence="1 8">Multi-pass membrane protein</topology>
    </subcellularLocation>
</comment>
<feature type="transmembrane region" description="Helical" evidence="9">
    <location>
        <begin position="331"/>
        <end position="352"/>
    </location>
</feature>
<evidence type="ECO:0000256" key="3">
    <source>
        <dbReference type="ARBA" id="ARBA00022448"/>
    </source>
</evidence>
<feature type="transmembrane region" description="Helical" evidence="9">
    <location>
        <begin position="88"/>
        <end position="108"/>
    </location>
</feature>
<feature type="transmembrane region" description="Helical" evidence="9">
    <location>
        <begin position="254"/>
        <end position="276"/>
    </location>
</feature>
<dbReference type="PIRSF" id="PIRSF005353">
    <property type="entry name" value="PbuG"/>
    <property type="match status" value="1"/>
</dbReference>
<sequence length="450" mass="47774">MENFEDNDQKEASVLERTFHISAQGSTVKREIMAGLTTFISMAYILFVNPSILGAAGMDKGAVFTATALSAVIGCVLMGVLANYPISIAAGLGDNAFFTFSVVLGMGIPWQKAMAGVFVASVLFTILSFFKIREVVIDAIPQDLKYAMAAGIGIFIAFVGLQGGGLVVADKSSLVAIGPFTEPTTWLTIAGIFIIGILMARKVPGSIFIGIFATAILGLVTSLIKMPTHLISFAPSMKPTFGVGIKNLASLADIQMWAVVLIFLLVAFFDTAGTLIGLAQQAGIMKNNKMPRIGKALMADSVSMLAGAVMGTTPTSAYVESSAGIAVGGKTGLTAVTTGFFFLVSLLFSPLLTVVTDQVTAPALIVVGVLMASSMREIHWDEFEIAFPAFITVIGMPLTYNISYGIAFGFLTYPILMTAAGRHKEVNYIMWIMLFVFVLLLYILNILPGN</sequence>
<feature type="transmembrane region" description="Helical" evidence="9">
    <location>
        <begin position="359"/>
        <end position="375"/>
    </location>
</feature>
<protein>
    <submittedName>
        <fullName evidence="10">NCS2 family nucleobase cation symporter-2</fullName>
    </submittedName>
</protein>
<keyword evidence="5 8" id="KW-0812">Transmembrane</keyword>
<feature type="transmembrane region" description="Helical" evidence="9">
    <location>
        <begin position="114"/>
        <end position="132"/>
    </location>
</feature>